<feature type="compositionally biased region" description="Basic and acidic residues" evidence="3">
    <location>
        <begin position="570"/>
        <end position="587"/>
    </location>
</feature>
<dbReference type="EMBL" id="BORU01000001">
    <property type="protein sequence ID" value="GIO55330.1"/>
    <property type="molecule type" value="Genomic_DNA"/>
</dbReference>
<keyword evidence="4" id="KW-0812">Transmembrane</keyword>
<feature type="compositionally biased region" description="Basic and acidic residues" evidence="3">
    <location>
        <begin position="25"/>
        <end position="46"/>
    </location>
</feature>
<dbReference type="PANTHER" id="PTHR22550">
    <property type="entry name" value="SPORE GERMINATION PROTEIN"/>
    <property type="match status" value="1"/>
</dbReference>
<dbReference type="Pfam" id="PF03323">
    <property type="entry name" value="GerA"/>
    <property type="match status" value="1"/>
</dbReference>
<feature type="compositionally biased region" description="Basic and acidic residues" evidence="3">
    <location>
        <begin position="60"/>
        <end position="85"/>
    </location>
</feature>
<feature type="transmembrane region" description="Helical" evidence="4">
    <location>
        <begin position="449"/>
        <end position="470"/>
    </location>
</feature>
<feature type="transmembrane region" description="Helical" evidence="4">
    <location>
        <begin position="476"/>
        <end position="496"/>
    </location>
</feature>
<keyword evidence="6" id="KW-1185">Reference proteome</keyword>
<feature type="transmembrane region" description="Helical" evidence="4">
    <location>
        <begin position="381"/>
        <end position="402"/>
    </location>
</feature>
<evidence type="ECO:0000256" key="2">
    <source>
        <dbReference type="ARBA" id="ARBA00023136"/>
    </source>
</evidence>
<protein>
    <submittedName>
        <fullName evidence="5">Spore germination protein</fullName>
    </submittedName>
</protein>
<keyword evidence="2 4" id="KW-0472">Membrane</keyword>
<dbReference type="PIRSF" id="PIRSF005690">
    <property type="entry name" value="GerBA"/>
    <property type="match status" value="1"/>
</dbReference>
<sequence length="587" mass="66205">MRDDKDQEINVEDPAGIAMIMQYGDESKEKKEDASHQSDEGKEPRRTASRSEGGEEQAEDEHKAADDGGEDKRMQEKRDRERSDTVEESIIYWQDEDVIPESLETTKNTLKEVVGLGSSFDIVFREMTLAGQNTGLFFINGFAKDNIMLEILKRLTYLSADQLTSDALKSFFEFYIPHIQVEIVDKLSAAVNKVLMGMSALFIEGERACIILDTRNYPVRSPEEPSIERVVRGARDGFTETLLTNIALVRRRIRDPGFKSELVQVGRRTRTDVCIAYIDDIVDKVQVDSIRKKIKSLDIDGLPQGDKQLEEAIINKGWHPYPLVRYSERPDVVASHIMEGRVVVFVDTSPSVMVMPTTFFDLCQHAEENRQTAFMGTYLRWVRFLGIFASMFLLPLWMLLVIDPHLKPPELNFIGPHDTGKIPLIAQFLLVEFGVDLLRLAAVHTPTPLASAMGLIAAILVGDIAVKTGLFVNEVVLYMAVAAIGMFATPSYELGLANRMVRLVLLVAVAIFKVQGFVVGTTLLILLLTLHRSYNSSYLWPFIPFNAKALSEVLLRFPVLESKKRPSFNKTRDNTRMAKNPDNREQS</sequence>
<evidence type="ECO:0000313" key="5">
    <source>
        <dbReference type="EMBL" id="GIO55330.1"/>
    </source>
</evidence>
<dbReference type="InterPro" id="IPR050768">
    <property type="entry name" value="UPF0353/GerABKA_families"/>
</dbReference>
<proteinExistence type="inferred from homology"/>
<dbReference type="InterPro" id="IPR004995">
    <property type="entry name" value="Spore_Ger"/>
</dbReference>
<feature type="region of interest" description="Disordered" evidence="3">
    <location>
        <begin position="1"/>
        <end position="86"/>
    </location>
</feature>
<evidence type="ECO:0000256" key="4">
    <source>
        <dbReference type="SAM" id="Phobius"/>
    </source>
</evidence>
<name>A0ABQ4LG22_9BACL</name>
<comment type="caution">
    <text evidence="5">The sequence shown here is derived from an EMBL/GenBank/DDBJ whole genome shotgun (WGS) entry which is preliminary data.</text>
</comment>
<feature type="region of interest" description="Disordered" evidence="3">
    <location>
        <begin position="566"/>
        <end position="587"/>
    </location>
</feature>
<dbReference type="PANTHER" id="PTHR22550:SF9">
    <property type="entry name" value="STAGE V SPORULATION PROTEIN AF"/>
    <property type="match status" value="1"/>
</dbReference>
<evidence type="ECO:0000256" key="1">
    <source>
        <dbReference type="ARBA" id="ARBA00005278"/>
    </source>
</evidence>
<feature type="transmembrane region" description="Helical" evidence="4">
    <location>
        <begin position="503"/>
        <end position="526"/>
    </location>
</feature>
<reference evidence="5 6" key="1">
    <citation type="submission" date="2021-03" db="EMBL/GenBank/DDBJ databases">
        <title>Antimicrobial resistance genes in bacteria isolated from Japanese honey, and their potential for conferring macrolide and lincosamide resistance in the American foulbrood pathogen Paenibacillus larvae.</title>
        <authorList>
            <person name="Okamoto M."/>
            <person name="Kumagai M."/>
            <person name="Kanamori H."/>
            <person name="Takamatsu D."/>
        </authorList>
    </citation>
    <scope>NUCLEOTIDE SEQUENCE [LARGE SCALE GENOMIC DNA]</scope>
    <source>
        <strain evidence="5 6">J21TS7</strain>
    </source>
</reference>
<dbReference type="Proteomes" id="UP000676601">
    <property type="component" value="Unassembled WGS sequence"/>
</dbReference>
<evidence type="ECO:0000313" key="6">
    <source>
        <dbReference type="Proteomes" id="UP000676601"/>
    </source>
</evidence>
<organism evidence="5 6">
    <name type="scientific">Paenibacillus cineris</name>
    <dbReference type="NCBI Taxonomy" id="237530"/>
    <lineage>
        <taxon>Bacteria</taxon>
        <taxon>Bacillati</taxon>
        <taxon>Bacillota</taxon>
        <taxon>Bacilli</taxon>
        <taxon>Bacillales</taxon>
        <taxon>Paenibacillaceae</taxon>
        <taxon>Paenibacillus</taxon>
    </lineage>
</organism>
<gene>
    <name evidence="5" type="ORF">J21TS7_36480</name>
</gene>
<accession>A0ABQ4LG22</accession>
<keyword evidence="4" id="KW-1133">Transmembrane helix</keyword>
<comment type="similarity">
    <text evidence="1">Belongs to the GerABKA family.</text>
</comment>
<evidence type="ECO:0000256" key="3">
    <source>
        <dbReference type="SAM" id="MobiDB-lite"/>
    </source>
</evidence>